<dbReference type="InterPro" id="IPR001087">
    <property type="entry name" value="GDSL"/>
</dbReference>
<name>A0AAN9FFQ7_CROPI</name>
<dbReference type="CDD" id="cd01837">
    <property type="entry name" value="SGNH_plant_lipase_like"/>
    <property type="match status" value="1"/>
</dbReference>
<evidence type="ECO:0000313" key="4">
    <source>
        <dbReference type="EMBL" id="KAK7275519.1"/>
    </source>
</evidence>
<evidence type="ECO:0000256" key="2">
    <source>
        <dbReference type="ARBA" id="ARBA00022729"/>
    </source>
</evidence>
<evidence type="ECO:0000313" key="5">
    <source>
        <dbReference type="Proteomes" id="UP001372338"/>
    </source>
</evidence>
<keyword evidence="2 3" id="KW-0732">Signal</keyword>
<comment type="caution">
    <text evidence="4">The sequence shown here is derived from an EMBL/GenBank/DDBJ whole genome shotgun (WGS) entry which is preliminary data.</text>
</comment>
<gene>
    <name evidence="4" type="ORF">RIF29_16638</name>
</gene>
<dbReference type="AlphaFoldDB" id="A0AAN9FFQ7"/>
<dbReference type="EMBL" id="JAYWIO010000003">
    <property type="protein sequence ID" value="KAK7275519.1"/>
    <property type="molecule type" value="Genomic_DNA"/>
</dbReference>
<evidence type="ECO:0000256" key="1">
    <source>
        <dbReference type="ARBA" id="ARBA00008668"/>
    </source>
</evidence>
<evidence type="ECO:0000256" key="3">
    <source>
        <dbReference type="SAM" id="SignalP"/>
    </source>
</evidence>
<dbReference type="InterPro" id="IPR035669">
    <property type="entry name" value="SGNH_plant_lipase-like"/>
</dbReference>
<dbReference type="InterPro" id="IPR044552">
    <property type="entry name" value="GLIP1-5/GLL25"/>
</dbReference>
<dbReference type="Gene3D" id="3.40.50.1110">
    <property type="entry name" value="SGNH hydrolase"/>
    <property type="match status" value="1"/>
</dbReference>
<dbReference type="PANTHER" id="PTHR45966">
    <property type="entry name" value="GDSL-LIKE LIPASE/ACYLHYDROLASE"/>
    <property type="match status" value="1"/>
</dbReference>
<keyword evidence="5" id="KW-1185">Reference proteome</keyword>
<organism evidence="4 5">
    <name type="scientific">Crotalaria pallida</name>
    <name type="common">Smooth rattlebox</name>
    <name type="synonym">Crotalaria striata</name>
    <dbReference type="NCBI Taxonomy" id="3830"/>
    <lineage>
        <taxon>Eukaryota</taxon>
        <taxon>Viridiplantae</taxon>
        <taxon>Streptophyta</taxon>
        <taxon>Embryophyta</taxon>
        <taxon>Tracheophyta</taxon>
        <taxon>Spermatophyta</taxon>
        <taxon>Magnoliopsida</taxon>
        <taxon>eudicotyledons</taxon>
        <taxon>Gunneridae</taxon>
        <taxon>Pentapetalae</taxon>
        <taxon>rosids</taxon>
        <taxon>fabids</taxon>
        <taxon>Fabales</taxon>
        <taxon>Fabaceae</taxon>
        <taxon>Papilionoideae</taxon>
        <taxon>50 kb inversion clade</taxon>
        <taxon>genistoids sensu lato</taxon>
        <taxon>core genistoids</taxon>
        <taxon>Crotalarieae</taxon>
        <taxon>Crotalaria</taxon>
    </lineage>
</organism>
<dbReference type="Pfam" id="PF00657">
    <property type="entry name" value="Lipase_GDSL"/>
    <property type="match status" value="1"/>
</dbReference>
<reference evidence="4 5" key="1">
    <citation type="submission" date="2024-01" db="EMBL/GenBank/DDBJ databases">
        <title>The genomes of 5 underutilized Papilionoideae crops provide insights into root nodulation and disease resistanc.</title>
        <authorList>
            <person name="Yuan L."/>
        </authorList>
    </citation>
    <scope>NUCLEOTIDE SEQUENCE [LARGE SCALE GENOMIC DNA]</scope>
    <source>
        <strain evidence="4">ZHUSHIDOU_FW_LH</strain>
        <tissue evidence="4">Leaf</tissue>
    </source>
</reference>
<proteinExistence type="inferred from homology"/>
<dbReference type="SUPFAM" id="SSF52266">
    <property type="entry name" value="SGNH hydrolase"/>
    <property type="match status" value="1"/>
</dbReference>
<protein>
    <submittedName>
        <fullName evidence="4">Uncharacterized protein</fullName>
    </submittedName>
</protein>
<feature type="signal peptide" evidence="3">
    <location>
        <begin position="1"/>
        <end position="25"/>
    </location>
</feature>
<sequence length="363" mass="40953">MASLKIQTSLLVLYANLYMATLCHSFCLPEEHTALFIFGDSMFDVGNNNYINTTTDMQANFWPYGETSFKYPTGRPSDGRLIPDFIAEYAKMSFIPPYLQPGYHQYTDGANFASAGAGALIETNRGMVIDLKSQLKHFIEVEKLVKLELGDTEARRLLSRALYLFSIGSNDYLAPFISNSTTLQKHPIEVYVNMVIGNLTTEIKKGGRKFGFLNLPPLGCLPVMKALVPGTKDGCLEEATKFTQLHDDALRKVLQYQETRLKGFQYSYIDFYSSYSERMNNPSKYGFKEGNIACCGGGPYKGFQSCGGKRSVKEFELCEDVEEYVIFDAVHPTEKTYQQIAELMWNGDHEVAGPYNLRELYES</sequence>
<dbReference type="PANTHER" id="PTHR45966:SF34">
    <property type="entry name" value="GDSL-LIKE LIPASE_ACYLHYDROLASE"/>
    <property type="match status" value="1"/>
</dbReference>
<dbReference type="GO" id="GO:0016298">
    <property type="term" value="F:lipase activity"/>
    <property type="evidence" value="ECO:0007669"/>
    <property type="project" value="TreeGrafter"/>
</dbReference>
<dbReference type="InterPro" id="IPR036514">
    <property type="entry name" value="SGNH_hydro_sf"/>
</dbReference>
<dbReference type="Proteomes" id="UP001372338">
    <property type="component" value="Unassembled WGS sequence"/>
</dbReference>
<accession>A0AAN9FFQ7</accession>
<comment type="similarity">
    <text evidence="1">Belongs to the 'GDSL' lipolytic enzyme family.</text>
</comment>
<feature type="chain" id="PRO_5042870698" evidence="3">
    <location>
        <begin position="26"/>
        <end position="363"/>
    </location>
</feature>